<reference evidence="1" key="1">
    <citation type="submission" date="2020-08" db="EMBL/GenBank/DDBJ databases">
        <authorList>
            <person name="Cejkova D."/>
            <person name="Kubasova T."/>
            <person name="Jahodarova E."/>
            <person name="Rychlik I."/>
        </authorList>
    </citation>
    <scope>NUCLEOTIDE SEQUENCE</scope>
    <source>
        <strain evidence="1">An420c</strain>
    </source>
</reference>
<dbReference type="EMBL" id="JACJLV010000013">
    <property type="protein sequence ID" value="MBM6826595.1"/>
    <property type="molecule type" value="Genomic_DNA"/>
</dbReference>
<dbReference type="InterPro" id="IPR014245">
    <property type="entry name" value="Spore_III_AF"/>
</dbReference>
<proteinExistence type="predicted"/>
<accession>A0A938X2Q7</accession>
<comment type="caution">
    <text evidence="1">The sequence shown here is derived from an EMBL/GenBank/DDBJ whole genome shotgun (WGS) entry which is preliminary data.</text>
</comment>
<dbReference type="Proteomes" id="UP000713880">
    <property type="component" value="Unassembled WGS sequence"/>
</dbReference>
<dbReference type="Pfam" id="PF09581">
    <property type="entry name" value="Spore_III_AF"/>
    <property type="match status" value="1"/>
</dbReference>
<organism evidence="1 2">
    <name type="scientific">Mordavella massiliensis</name>
    <dbReference type="NCBI Taxonomy" id="1871024"/>
    <lineage>
        <taxon>Bacteria</taxon>
        <taxon>Bacillati</taxon>
        <taxon>Bacillota</taxon>
        <taxon>Clostridia</taxon>
        <taxon>Eubacteriales</taxon>
        <taxon>Clostridiaceae</taxon>
        <taxon>Mordavella</taxon>
    </lineage>
</organism>
<evidence type="ECO:0000313" key="2">
    <source>
        <dbReference type="Proteomes" id="UP000713880"/>
    </source>
</evidence>
<protein>
    <submittedName>
        <fullName evidence="1">Stage III sporulation protein AF</fullName>
    </submittedName>
</protein>
<dbReference type="AlphaFoldDB" id="A0A938X2Q7"/>
<sequence>MLEYIYEWMENIAFYMVLVTAVMHLLPDSDYQKYVRFFTGLTLVVLLLTPVSGLFGIDEELKNISQNRDYEAQMEKIQEASPFLEDTGGDGDEKDPAKIQVEEIEIGQ</sequence>
<gene>
    <name evidence="1" type="ORF">H6A13_05685</name>
</gene>
<dbReference type="RefSeq" id="WP_204908639.1">
    <property type="nucleotide sequence ID" value="NZ_JACJLV010000013.1"/>
</dbReference>
<reference evidence="1" key="2">
    <citation type="journal article" date="2021" name="Sci. Rep.">
        <title>The distribution of antibiotic resistance genes in chicken gut microbiota commensals.</title>
        <authorList>
            <person name="Juricova H."/>
            <person name="Matiasovicova J."/>
            <person name="Kubasova T."/>
            <person name="Cejkova D."/>
            <person name="Rychlik I."/>
        </authorList>
    </citation>
    <scope>NUCLEOTIDE SEQUENCE</scope>
    <source>
        <strain evidence="1">An420c</strain>
    </source>
</reference>
<keyword evidence="2" id="KW-1185">Reference proteome</keyword>
<evidence type="ECO:0000313" key="1">
    <source>
        <dbReference type="EMBL" id="MBM6826595.1"/>
    </source>
</evidence>
<name>A0A938X2Q7_9CLOT</name>